<evidence type="ECO:0000313" key="2">
    <source>
        <dbReference type="Proteomes" id="UP000008177"/>
    </source>
</evidence>
<dbReference type="EMBL" id="FQ790319">
    <property type="protein sequence ID" value="CCD34876.1"/>
    <property type="molecule type" value="Genomic_DNA"/>
</dbReference>
<dbReference type="InParanoid" id="G2YCP7"/>
<name>G2YCP7_BOTF4</name>
<proteinExistence type="predicted"/>
<dbReference type="AlphaFoldDB" id="G2YCP7"/>
<protein>
    <submittedName>
        <fullName evidence="1">Uncharacterized protein</fullName>
    </submittedName>
</protein>
<organism evidence="1 2">
    <name type="scientific">Botryotinia fuckeliana (strain T4)</name>
    <name type="common">Noble rot fungus</name>
    <name type="synonym">Botrytis cinerea</name>
    <dbReference type="NCBI Taxonomy" id="999810"/>
    <lineage>
        <taxon>Eukaryota</taxon>
        <taxon>Fungi</taxon>
        <taxon>Dikarya</taxon>
        <taxon>Ascomycota</taxon>
        <taxon>Pezizomycotina</taxon>
        <taxon>Leotiomycetes</taxon>
        <taxon>Helotiales</taxon>
        <taxon>Sclerotiniaceae</taxon>
        <taxon>Botrytis</taxon>
    </lineage>
</organism>
<reference evidence="2" key="1">
    <citation type="journal article" date="2011" name="PLoS Genet.">
        <title>Genomic analysis of the necrotrophic fungal pathogens Sclerotinia sclerotiorum and Botrytis cinerea.</title>
        <authorList>
            <person name="Amselem J."/>
            <person name="Cuomo C.A."/>
            <person name="van Kan J.A."/>
            <person name="Viaud M."/>
            <person name="Benito E.P."/>
            <person name="Couloux A."/>
            <person name="Coutinho P.M."/>
            <person name="de Vries R.P."/>
            <person name="Dyer P.S."/>
            <person name="Fillinger S."/>
            <person name="Fournier E."/>
            <person name="Gout L."/>
            <person name="Hahn M."/>
            <person name="Kohn L."/>
            <person name="Lapalu N."/>
            <person name="Plummer K.M."/>
            <person name="Pradier J.M."/>
            <person name="Quevillon E."/>
            <person name="Sharon A."/>
            <person name="Simon A."/>
            <person name="ten Have A."/>
            <person name="Tudzynski B."/>
            <person name="Tudzynski P."/>
            <person name="Wincker P."/>
            <person name="Andrew M."/>
            <person name="Anthouard V."/>
            <person name="Beever R.E."/>
            <person name="Beffa R."/>
            <person name="Benoit I."/>
            <person name="Bouzid O."/>
            <person name="Brault B."/>
            <person name="Chen Z."/>
            <person name="Choquer M."/>
            <person name="Collemare J."/>
            <person name="Cotton P."/>
            <person name="Danchin E.G."/>
            <person name="Da Silva C."/>
            <person name="Gautier A."/>
            <person name="Giraud C."/>
            <person name="Giraud T."/>
            <person name="Gonzalez C."/>
            <person name="Grossetete S."/>
            <person name="Guldener U."/>
            <person name="Henrissat B."/>
            <person name="Howlett B.J."/>
            <person name="Kodira C."/>
            <person name="Kretschmer M."/>
            <person name="Lappartient A."/>
            <person name="Leroch M."/>
            <person name="Levis C."/>
            <person name="Mauceli E."/>
            <person name="Neuveglise C."/>
            <person name="Oeser B."/>
            <person name="Pearson M."/>
            <person name="Poulain J."/>
            <person name="Poussereau N."/>
            <person name="Quesneville H."/>
            <person name="Rascle C."/>
            <person name="Schumacher J."/>
            <person name="Segurens B."/>
            <person name="Sexton A."/>
            <person name="Silva E."/>
            <person name="Sirven C."/>
            <person name="Soanes D.M."/>
            <person name="Talbot N.J."/>
            <person name="Templeton M."/>
            <person name="Yandava C."/>
            <person name="Yarden O."/>
            <person name="Zeng Q."/>
            <person name="Rollins J.A."/>
            <person name="Lebrun M.H."/>
            <person name="Dickman M."/>
        </authorList>
    </citation>
    <scope>NUCLEOTIDE SEQUENCE [LARGE SCALE GENOMIC DNA]</scope>
    <source>
        <strain evidence="2">T4</strain>
    </source>
</reference>
<gene>
    <name evidence="1" type="ORF">BofuT4_uP097770.1</name>
</gene>
<evidence type="ECO:0000313" key="1">
    <source>
        <dbReference type="EMBL" id="CCD34876.1"/>
    </source>
</evidence>
<sequence length="65" mass="7377">MEQEMEGEIWNTKSSDSWTIHGLMFVEHTGIDAQAIIKCLLEFNLDVHFIPSFGRAYSGAWLGFA</sequence>
<dbReference type="Proteomes" id="UP000008177">
    <property type="component" value="Unplaced contigs"/>
</dbReference>
<dbReference type="HOGENOM" id="CLU_2849426_0_0_1"/>
<accession>G2YCP7</accession>